<comment type="similarity">
    <text evidence="1 4">Belongs to the short-chain dehydrogenases/reductases (SDR) family.</text>
</comment>
<keyword evidence="5" id="KW-0812">Transmembrane</keyword>
<dbReference type="CDD" id="cd05339">
    <property type="entry name" value="17beta-HSDXI-like_SDR_c"/>
    <property type="match status" value="1"/>
</dbReference>
<dbReference type="InterPro" id="IPR002347">
    <property type="entry name" value="SDR_fam"/>
</dbReference>
<dbReference type="GO" id="GO:0005811">
    <property type="term" value="C:lipid droplet"/>
    <property type="evidence" value="ECO:0007669"/>
    <property type="project" value="TreeGrafter"/>
</dbReference>
<evidence type="ECO:0000256" key="2">
    <source>
        <dbReference type="ARBA" id="ARBA00023002"/>
    </source>
</evidence>
<sequence length="300" mass="32846">MAFFRAVWNLLLALWYVLRAMAMFCIPRSWRKRKDVLGEIVLVTGAGSGMGRLMAIDFAKRNACVVLWDVNKSGNEETMRMIQAFDGNVSAYTVDVTNADDVYKVAAKVKGDIGDVTILVNNAGVVTGKPLLDCPDHMIKRTMDVNATSHFWILKAFLPAMMASNRGHIVTIASLAGFFPVNKLVDYCASKFAAVGLHKTLRLELLLQGYDGINMTLVCPTFVSTGMFQGVKANLASPEYVVAKIMDSVLLNEGLLCVPGYAYLLILLSFVIPEKLALLNTRTSGLGASMDTFTGRNKNE</sequence>
<evidence type="ECO:0000256" key="5">
    <source>
        <dbReference type="SAM" id="Phobius"/>
    </source>
</evidence>
<keyword evidence="2" id="KW-0560">Oxidoreductase</keyword>
<dbReference type="InterPro" id="IPR020904">
    <property type="entry name" value="Sc_DH/Rdtase_CS"/>
</dbReference>
<dbReference type="Gene3D" id="3.40.50.720">
    <property type="entry name" value="NAD(P)-binding Rossmann-like Domain"/>
    <property type="match status" value="1"/>
</dbReference>
<keyword evidence="5" id="KW-1133">Transmembrane helix</keyword>
<protein>
    <submittedName>
        <fullName evidence="6">Uncharacterized protein</fullName>
    </submittedName>
</protein>
<dbReference type="PRINTS" id="PR00081">
    <property type="entry name" value="GDHRDH"/>
</dbReference>
<name>A0A913Z8U3_PATMI</name>
<keyword evidence="5" id="KW-0472">Membrane</keyword>
<dbReference type="PRINTS" id="PR00080">
    <property type="entry name" value="SDRFAMILY"/>
</dbReference>
<organism evidence="6 7">
    <name type="scientific">Patiria miniata</name>
    <name type="common">Bat star</name>
    <name type="synonym">Asterina miniata</name>
    <dbReference type="NCBI Taxonomy" id="46514"/>
    <lineage>
        <taxon>Eukaryota</taxon>
        <taxon>Metazoa</taxon>
        <taxon>Echinodermata</taxon>
        <taxon>Eleutherozoa</taxon>
        <taxon>Asterozoa</taxon>
        <taxon>Asteroidea</taxon>
        <taxon>Valvatacea</taxon>
        <taxon>Valvatida</taxon>
        <taxon>Asterinidae</taxon>
        <taxon>Patiria</taxon>
    </lineage>
</organism>
<dbReference type="RefSeq" id="XP_038047426.1">
    <property type="nucleotide sequence ID" value="XM_038191498.1"/>
</dbReference>
<dbReference type="OrthoDB" id="10253736at2759"/>
<evidence type="ECO:0000256" key="3">
    <source>
        <dbReference type="ARBA" id="ARBA00023027"/>
    </source>
</evidence>
<feature type="transmembrane region" description="Helical" evidence="5">
    <location>
        <begin position="254"/>
        <end position="272"/>
    </location>
</feature>
<dbReference type="PANTHER" id="PTHR24322:SF746">
    <property type="entry name" value="SHORT CHAIN DEHYDROGENASE_REDUCTASE FAMILY 16C MEMBER 5"/>
    <property type="match status" value="1"/>
</dbReference>
<keyword evidence="3" id="KW-0520">NAD</keyword>
<evidence type="ECO:0000256" key="1">
    <source>
        <dbReference type="ARBA" id="ARBA00006484"/>
    </source>
</evidence>
<dbReference type="AlphaFoldDB" id="A0A913Z8U3"/>
<dbReference type="EnsemblMetazoa" id="XM_038191498.1">
    <property type="protein sequence ID" value="XP_038047426.1"/>
    <property type="gene ID" value="LOC119721419"/>
</dbReference>
<accession>A0A913Z8U3</accession>
<feature type="transmembrane region" description="Helical" evidence="5">
    <location>
        <begin position="6"/>
        <end position="26"/>
    </location>
</feature>
<dbReference type="GeneID" id="119721419"/>
<evidence type="ECO:0000313" key="6">
    <source>
        <dbReference type="EnsemblMetazoa" id="XP_038047426.1"/>
    </source>
</evidence>
<dbReference type="Proteomes" id="UP000887568">
    <property type="component" value="Unplaced"/>
</dbReference>
<evidence type="ECO:0000256" key="4">
    <source>
        <dbReference type="RuleBase" id="RU000363"/>
    </source>
</evidence>
<dbReference type="Pfam" id="PF00106">
    <property type="entry name" value="adh_short"/>
    <property type="match status" value="1"/>
</dbReference>
<dbReference type="FunFam" id="3.40.50.720:FF:000202">
    <property type="entry name" value="Short-chain dehydrogenase/reductase family 16C member 6"/>
    <property type="match status" value="1"/>
</dbReference>
<dbReference type="InterPro" id="IPR036291">
    <property type="entry name" value="NAD(P)-bd_dom_sf"/>
</dbReference>
<proteinExistence type="inferred from homology"/>
<dbReference type="OMA" id="IFWAKFR"/>
<keyword evidence="7" id="KW-1185">Reference proteome</keyword>
<evidence type="ECO:0000313" key="7">
    <source>
        <dbReference type="Proteomes" id="UP000887568"/>
    </source>
</evidence>
<dbReference type="GO" id="GO:0016616">
    <property type="term" value="F:oxidoreductase activity, acting on the CH-OH group of donors, NAD or NADP as acceptor"/>
    <property type="evidence" value="ECO:0007669"/>
    <property type="project" value="TreeGrafter"/>
</dbReference>
<dbReference type="PROSITE" id="PS00061">
    <property type="entry name" value="ADH_SHORT"/>
    <property type="match status" value="1"/>
</dbReference>
<reference evidence="6" key="1">
    <citation type="submission" date="2022-11" db="UniProtKB">
        <authorList>
            <consortium name="EnsemblMetazoa"/>
        </authorList>
    </citation>
    <scope>IDENTIFICATION</scope>
</reference>
<dbReference type="PANTHER" id="PTHR24322">
    <property type="entry name" value="PKSB"/>
    <property type="match status" value="1"/>
</dbReference>
<dbReference type="SUPFAM" id="SSF51735">
    <property type="entry name" value="NAD(P)-binding Rossmann-fold domains"/>
    <property type="match status" value="1"/>
</dbReference>